<dbReference type="Gene3D" id="3.60.15.10">
    <property type="entry name" value="Ribonuclease Z/Hydroxyacylglutathione hydrolase-like"/>
    <property type="match status" value="1"/>
</dbReference>
<comment type="similarity">
    <text evidence="2">Belongs to the UPF0173 family.</text>
</comment>
<dbReference type="EMBL" id="AP018203">
    <property type="protein sequence ID" value="BAY58220.1"/>
    <property type="molecule type" value="Genomic_DNA"/>
</dbReference>
<dbReference type="SMART" id="SM00849">
    <property type="entry name" value="Lactamase_B"/>
    <property type="match status" value="1"/>
</dbReference>
<sequence>MNFKRFLKWLAPVSLTAILILCTIVQGWSAPTAAQTQLHWYGQSAFKLTTPTGKVILIDPWITNPVNPNGKTDLATLNRADLILVTHGHFDHVGDAMTIAKKTNAPLVSTADLGQALVESGYPKNLVTLDTQGNFGGEISLLNNEVKVAFIPAIHSSVIASDGSPAKYAGNPGGFLVTVQNGPTIYHTGDTDVFADMALIPRFRKVTLMLACIGDRFTMGPQRAATAVGYVKPDRVIPMHFGTFPALTGTPAAFAAELKQQRVGSRLQVMKVGETIRL</sequence>
<dbReference type="CDD" id="cd06262">
    <property type="entry name" value="metallo-hydrolase-like_MBL-fold"/>
    <property type="match status" value="1"/>
</dbReference>
<dbReference type="GO" id="GO:0016787">
    <property type="term" value="F:hydrolase activity"/>
    <property type="evidence" value="ECO:0007669"/>
    <property type="project" value="UniProtKB-UniRule"/>
</dbReference>
<feature type="domain" description="Metallo-beta-lactamase" evidence="4">
    <location>
        <begin position="42"/>
        <end position="240"/>
    </location>
</feature>
<protein>
    <recommendedName>
        <fullName evidence="2">UPF0173 metal-dependent hydrolase NIES2135_50930</fullName>
    </recommendedName>
</protein>
<reference evidence="5 6" key="1">
    <citation type="submission" date="2017-06" db="EMBL/GenBank/DDBJ databases">
        <title>Genome sequencing of cyanobaciteial culture collection at National Institute for Environmental Studies (NIES).</title>
        <authorList>
            <person name="Hirose Y."/>
            <person name="Shimura Y."/>
            <person name="Fujisawa T."/>
            <person name="Nakamura Y."/>
            <person name="Kawachi M."/>
        </authorList>
    </citation>
    <scope>NUCLEOTIDE SEQUENCE [LARGE SCALE GENOMIC DNA]</scope>
    <source>
        <strain evidence="5 6">NIES-2135</strain>
    </source>
</reference>
<keyword evidence="6" id="KW-1185">Reference proteome</keyword>
<gene>
    <name evidence="5" type="ORF">NIES2135_50930</name>
</gene>
<dbReference type="NCBIfam" id="NF001911">
    <property type="entry name" value="PRK00685.1"/>
    <property type="match status" value="1"/>
</dbReference>
<dbReference type="PANTHER" id="PTHR43546">
    <property type="entry name" value="UPF0173 METAL-DEPENDENT HYDROLASE MJ1163-RELATED"/>
    <property type="match status" value="1"/>
</dbReference>
<accession>A0A1Z4JND6</accession>
<dbReference type="HAMAP" id="MF_00457">
    <property type="entry name" value="UPF0173"/>
    <property type="match status" value="1"/>
</dbReference>
<keyword evidence="1 2" id="KW-0378">Hydrolase</keyword>
<evidence type="ECO:0000256" key="2">
    <source>
        <dbReference type="HAMAP-Rule" id="MF_00457"/>
    </source>
</evidence>
<organism evidence="5 6">
    <name type="scientific">Leptolyngbya boryana NIES-2135</name>
    <dbReference type="NCBI Taxonomy" id="1973484"/>
    <lineage>
        <taxon>Bacteria</taxon>
        <taxon>Bacillati</taxon>
        <taxon>Cyanobacteriota</taxon>
        <taxon>Cyanophyceae</taxon>
        <taxon>Leptolyngbyales</taxon>
        <taxon>Leptolyngbyaceae</taxon>
        <taxon>Leptolyngbya group</taxon>
        <taxon>Leptolyngbya</taxon>
    </lineage>
</organism>
<feature type="chain" id="PRO_5011110098" description="UPF0173 metal-dependent hydrolase NIES2135_50930" evidence="3">
    <location>
        <begin position="35"/>
        <end position="278"/>
    </location>
</feature>
<evidence type="ECO:0000313" key="5">
    <source>
        <dbReference type="EMBL" id="BAY58220.1"/>
    </source>
</evidence>
<evidence type="ECO:0000256" key="3">
    <source>
        <dbReference type="SAM" id="SignalP"/>
    </source>
</evidence>
<dbReference type="AlphaFoldDB" id="A0A1Z4JND6"/>
<dbReference type="SUPFAM" id="SSF56281">
    <property type="entry name" value="Metallo-hydrolase/oxidoreductase"/>
    <property type="match status" value="1"/>
</dbReference>
<dbReference type="InterPro" id="IPR001279">
    <property type="entry name" value="Metallo-B-lactamas"/>
</dbReference>
<evidence type="ECO:0000259" key="4">
    <source>
        <dbReference type="SMART" id="SM00849"/>
    </source>
</evidence>
<keyword evidence="3" id="KW-0732">Signal</keyword>
<dbReference type="InterPro" id="IPR050114">
    <property type="entry name" value="UPF0173_UPF0282_UlaG_hydrolase"/>
</dbReference>
<evidence type="ECO:0000313" key="6">
    <source>
        <dbReference type="Proteomes" id="UP000217895"/>
    </source>
</evidence>
<dbReference type="Pfam" id="PF12706">
    <property type="entry name" value="Lactamase_B_2"/>
    <property type="match status" value="1"/>
</dbReference>
<dbReference type="InterPro" id="IPR022877">
    <property type="entry name" value="UPF0173"/>
</dbReference>
<dbReference type="InterPro" id="IPR036866">
    <property type="entry name" value="RibonucZ/Hydroxyglut_hydro"/>
</dbReference>
<proteinExistence type="inferred from homology"/>
<evidence type="ECO:0000256" key="1">
    <source>
        <dbReference type="ARBA" id="ARBA00022801"/>
    </source>
</evidence>
<dbReference type="PANTHER" id="PTHR43546:SF3">
    <property type="entry name" value="UPF0173 METAL-DEPENDENT HYDROLASE MJ1163"/>
    <property type="match status" value="1"/>
</dbReference>
<name>A0A1Z4JND6_LEPBY</name>
<dbReference type="Proteomes" id="UP000217895">
    <property type="component" value="Chromosome"/>
</dbReference>
<feature type="signal peptide" evidence="3">
    <location>
        <begin position="1"/>
        <end position="34"/>
    </location>
</feature>